<gene>
    <name evidence="3" type="ORF">DW682_05590</name>
</gene>
<protein>
    <recommendedName>
        <fullName evidence="5">SpoVA/SpoVAEb family sporulation membrane protein</fullName>
    </recommendedName>
</protein>
<proteinExistence type="predicted"/>
<keyword evidence="2" id="KW-0732">Signal</keyword>
<keyword evidence="4" id="KW-1185">Reference proteome</keyword>
<dbReference type="AlphaFoldDB" id="A0A414NH95"/>
<evidence type="ECO:0000256" key="2">
    <source>
        <dbReference type="SAM" id="SignalP"/>
    </source>
</evidence>
<name>A0A414NH95_9ACTN</name>
<dbReference type="InParanoid" id="A0A414NH95"/>
<evidence type="ECO:0000313" key="4">
    <source>
        <dbReference type="Proteomes" id="UP000283983"/>
    </source>
</evidence>
<feature type="signal peptide" evidence="2">
    <location>
        <begin position="1"/>
        <end position="17"/>
    </location>
</feature>
<sequence>MTFLLAFLLGGTLCALAQAVFVAAKLPNPIPCLILFFCAGGALGVFGVVPMLEELCQAGMMATVLDPGFGIQAGVFSALAGDPKALVALLATIAIMIVMGLVAGAIASSRAAGK</sequence>
<keyword evidence="1" id="KW-1133">Transmembrane helix</keyword>
<keyword evidence="1" id="KW-0472">Membrane</keyword>
<organism evidence="3 4">
    <name type="scientific">Collinsella intestinalis</name>
    <dbReference type="NCBI Taxonomy" id="147207"/>
    <lineage>
        <taxon>Bacteria</taxon>
        <taxon>Bacillati</taxon>
        <taxon>Actinomycetota</taxon>
        <taxon>Coriobacteriia</taxon>
        <taxon>Coriobacteriales</taxon>
        <taxon>Coriobacteriaceae</taxon>
        <taxon>Collinsella</taxon>
    </lineage>
</organism>
<evidence type="ECO:0008006" key="5">
    <source>
        <dbReference type="Google" id="ProtNLM"/>
    </source>
</evidence>
<keyword evidence="1" id="KW-0812">Transmembrane</keyword>
<comment type="caution">
    <text evidence="3">The sequence shown here is derived from an EMBL/GenBank/DDBJ whole genome shotgun (WGS) entry which is preliminary data.</text>
</comment>
<feature type="transmembrane region" description="Helical" evidence="1">
    <location>
        <begin position="86"/>
        <end position="107"/>
    </location>
</feature>
<evidence type="ECO:0000313" key="3">
    <source>
        <dbReference type="EMBL" id="RHF39134.1"/>
    </source>
</evidence>
<feature type="chain" id="PRO_5039563922" description="SpoVA/SpoVAEb family sporulation membrane protein" evidence="2">
    <location>
        <begin position="18"/>
        <end position="114"/>
    </location>
</feature>
<accession>A0A414NH95</accession>
<evidence type="ECO:0000256" key="1">
    <source>
        <dbReference type="SAM" id="Phobius"/>
    </source>
</evidence>
<reference evidence="3 4" key="1">
    <citation type="submission" date="2018-08" db="EMBL/GenBank/DDBJ databases">
        <title>A genome reference for cultivated species of the human gut microbiota.</title>
        <authorList>
            <person name="Zou Y."/>
            <person name="Xue W."/>
            <person name="Luo G."/>
        </authorList>
    </citation>
    <scope>NUCLEOTIDE SEQUENCE [LARGE SCALE GENOMIC DNA]</scope>
    <source>
        <strain evidence="3 4">AM25-33</strain>
    </source>
</reference>
<dbReference type="RefSeq" id="WP_118103834.1">
    <property type="nucleotide sequence ID" value="NZ_CABJEU010000001.1"/>
</dbReference>
<feature type="transmembrane region" description="Helical" evidence="1">
    <location>
        <begin position="29"/>
        <end position="49"/>
    </location>
</feature>
<dbReference type="Proteomes" id="UP000283983">
    <property type="component" value="Unassembled WGS sequence"/>
</dbReference>
<dbReference type="EMBL" id="QSLJ01000001">
    <property type="protein sequence ID" value="RHF39134.1"/>
    <property type="molecule type" value="Genomic_DNA"/>
</dbReference>